<dbReference type="CDD" id="cd00172">
    <property type="entry name" value="serpin"/>
    <property type="match status" value="1"/>
</dbReference>
<dbReference type="PROSITE" id="PS00284">
    <property type="entry name" value="SERPIN"/>
    <property type="match status" value="1"/>
</dbReference>
<keyword evidence="5" id="KW-1185">Reference proteome</keyword>
<evidence type="ECO:0000256" key="2">
    <source>
        <dbReference type="RuleBase" id="RU000411"/>
    </source>
</evidence>
<dbReference type="InterPro" id="IPR000215">
    <property type="entry name" value="Serpin_fam"/>
</dbReference>
<dbReference type="InterPro" id="IPR042185">
    <property type="entry name" value="Serpin_sf_2"/>
</dbReference>
<dbReference type="InterPro" id="IPR036186">
    <property type="entry name" value="Serpin_sf"/>
</dbReference>
<dbReference type="SMART" id="SM00093">
    <property type="entry name" value="SERPIN"/>
    <property type="match status" value="1"/>
</dbReference>
<dbReference type="Pfam" id="PF00079">
    <property type="entry name" value="Serpin"/>
    <property type="match status" value="1"/>
</dbReference>
<dbReference type="PANTHER" id="PTHR11461">
    <property type="entry name" value="SERINE PROTEASE INHIBITOR, SERPIN"/>
    <property type="match status" value="1"/>
</dbReference>
<dbReference type="Gene3D" id="2.30.39.10">
    <property type="entry name" value="Alpha-1-antitrypsin, domain 1"/>
    <property type="match status" value="1"/>
</dbReference>
<dbReference type="PANTHER" id="PTHR11461:SF211">
    <property type="entry name" value="GH10112P-RELATED"/>
    <property type="match status" value="1"/>
</dbReference>
<evidence type="ECO:0000256" key="1">
    <source>
        <dbReference type="ARBA" id="ARBA00009500"/>
    </source>
</evidence>
<organism evidence="4 5">
    <name type="scientific">Tritrichomonas foetus</name>
    <dbReference type="NCBI Taxonomy" id="1144522"/>
    <lineage>
        <taxon>Eukaryota</taxon>
        <taxon>Metamonada</taxon>
        <taxon>Parabasalia</taxon>
        <taxon>Tritrichomonadida</taxon>
        <taxon>Tritrichomonadidae</taxon>
        <taxon>Tritrichomonas</taxon>
    </lineage>
</organism>
<evidence type="ECO:0000259" key="3">
    <source>
        <dbReference type="SMART" id="SM00093"/>
    </source>
</evidence>
<feature type="domain" description="Serpin" evidence="3">
    <location>
        <begin position="13"/>
        <end position="369"/>
    </location>
</feature>
<dbReference type="InterPro" id="IPR023796">
    <property type="entry name" value="Serpin_dom"/>
</dbReference>
<dbReference type="GO" id="GO:0005615">
    <property type="term" value="C:extracellular space"/>
    <property type="evidence" value="ECO:0007669"/>
    <property type="project" value="InterPro"/>
</dbReference>
<evidence type="ECO:0000313" key="4">
    <source>
        <dbReference type="EMBL" id="OHT12403.1"/>
    </source>
</evidence>
<dbReference type="VEuPathDB" id="TrichDB:TRFO_17776"/>
<dbReference type="GO" id="GO:0004867">
    <property type="term" value="F:serine-type endopeptidase inhibitor activity"/>
    <property type="evidence" value="ECO:0007669"/>
    <property type="project" value="InterPro"/>
</dbReference>
<accession>A0A1J4KMF1</accession>
<dbReference type="InterPro" id="IPR023795">
    <property type="entry name" value="Serpin_CS"/>
</dbReference>
<proteinExistence type="inferred from homology"/>
<reference evidence="4" key="1">
    <citation type="submission" date="2016-10" db="EMBL/GenBank/DDBJ databases">
        <authorList>
            <person name="Benchimol M."/>
            <person name="Almeida L.G."/>
            <person name="Vasconcelos A.T."/>
            <person name="Perreira-Neves A."/>
            <person name="Rosa I.A."/>
            <person name="Tasca T."/>
            <person name="Bogo M.R."/>
            <person name="de Souza W."/>
        </authorList>
    </citation>
    <scope>NUCLEOTIDE SEQUENCE [LARGE SCALE GENOMIC DNA]</scope>
    <source>
        <strain evidence="4">K</strain>
    </source>
</reference>
<dbReference type="AlphaFoldDB" id="A0A1J4KMF1"/>
<dbReference type="RefSeq" id="XP_068365539.1">
    <property type="nucleotide sequence ID" value="XM_068499784.1"/>
</dbReference>
<gene>
    <name evidence="4" type="ORF">TRFO_17776</name>
</gene>
<dbReference type="Proteomes" id="UP000179807">
    <property type="component" value="Unassembled WGS sequence"/>
</dbReference>
<sequence length="370" mass="41720">MSEFVKALNQFSFETLKKTNSSGPTANTIFSPYSAFACVSMSAPLFKNNTRAEILKSLQIDPSLDDVQVLTQLKELIEGEKTDRVASSNRIWANKEFPFSEETFKKNSEILGIDIEKTGFPQPGCDQINTEVKEVTRGMIEKLVEESDVSPETAIVLLNAVYFKSDWEKKFDLEPSHDRLNFTDASGQQHHVQMMTSRERKIMFSENDDFQVASIPYQQNEYDLTIVLPKDKTQAGYEKLTNLDFETLNGLLSSQTQQKCNLLLPKFKIEQKTQLNSTFNELGMKQSFTHAAECADPNVKYFVSSIIQKAKIDVDENGTVAAAATGMIMMLCCAVIETIHNVEADHPFIYLLRNSRTGAILFEGFVKLPQ</sequence>
<dbReference type="OrthoDB" id="1063785at2759"/>
<dbReference type="EMBL" id="MLAK01000564">
    <property type="protein sequence ID" value="OHT12403.1"/>
    <property type="molecule type" value="Genomic_DNA"/>
</dbReference>
<dbReference type="GeneID" id="94834488"/>
<dbReference type="InterPro" id="IPR042178">
    <property type="entry name" value="Serpin_sf_1"/>
</dbReference>
<dbReference type="SUPFAM" id="SSF56574">
    <property type="entry name" value="Serpins"/>
    <property type="match status" value="1"/>
</dbReference>
<protein>
    <submittedName>
        <fullName evidence="4">Serpin B6-like protein</fullName>
    </submittedName>
</protein>
<comment type="caution">
    <text evidence="4">The sequence shown here is derived from an EMBL/GenBank/DDBJ whole genome shotgun (WGS) entry which is preliminary data.</text>
</comment>
<dbReference type="Gene3D" id="3.30.497.10">
    <property type="entry name" value="Antithrombin, subunit I, domain 2"/>
    <property type="match status" value="1"/>
</dbReference>
<name>A0A1J4KMF1_9EUKA</name>
<comment type="similarity">
    <text evidence="1 2">Belongs to the serpin family.</text>
</comment>
<evidence type="ECO:0000313" key="5">
    <source>
        <dbReference type="Proteomes" id="UP000179807"/>
    </source>
</evidence>